<dbReference type="SUPFAM" id="SSF53335">
    <property type="entry name" value="S-adenosyl-L-methionine-dependent methyltransferases"/>
    <property type="match status" value="1"/>
</dbReference>
<dbReference type="PANTHER" id="PTHR43591">
    <property type="entry name" value="METHYLTRANSFERASE"/>
    <property type="match status" value="1"/>
</dbReference>
<keyword evidence="2" id="KW-0489">Methyltransferase</keyword>
<dbReference type="AlphaFoldDB" id="A0A9W6W1K8"/>
<keyword evidence="3" id="KW-1185">Reference proteome</keyword>
<dbReference type="RefSeq" id="WP_285573556.1">
    <property type="nucleotide sequence ID" value="NZ_BSTK01000005.1"/>
</dbReference>
<evidence type="ECO:0000313" key="2">
    <source>
        <dbReference type="EMBL" id="GLY86061.1"/>
    </source>
</evidence>
<gene>
    <name evidence="2" type="ORF">Airi02_039900</name>
</gene>
<dbReference type="PANTHER" id="PTHR43591:SF81">
    <property type="entry name" value="MAGNESIUM PROTOPORPHYRIN IX METHYLTRANSFERASE, CHLOROPLASTIC-RELATED"/>
    <property type="match status" value="1"/>
</dbReference>
<dbReference type="InterPro" id="IPR041698">
    <property type="entry name" value="Methyltransf_25"/>
</dbReference>
<dbReference type="EMBL" id="BSTK01000005">
    <property type="protein sequence ID" value="GLY86061.1"/>
    <property type="molecule type" value="Genomic_DNA"/>
</dbReference>
<protein>
    <submittedName>
        <fullName evidence="2">Methyltransferase type 11</fullName>
    </submittedName>
</protein>
<dbReference type="InterPro" id="IPR029063">
    <property type="entry name" value="SAM-dependent_MTases_sf"/>
</dbReference>
<dbReference type="GO" id="GO:0032259">
    <property type="term" value="P:methylation"/>
    <property type="evidence" value="ECO:0007669"/>
    <property type="project" value="UniProtKB-KW"/>
</dbReference>
<dbReference type="Gene3D" id="3.40.50.150">
    <property type="entry name" value="Vaccinia Virus protein VP39"/>
    <property type="match status" value="1"/>
</dbReference>
<sequence>MSTGGETDLVRRGYDALSYHYRSDDADEDRYAPWLSVLKARLPANGSVLDIGCGCGVPVARSLAKAGHDVTGVDISAVQIERARRLVAGGTFIQADATRLDLPSGAFDAVVCLYALIHMPLDEQPRLLQRIAGWLRPSGWLLATAGQDAWTGTEDRWLGGPAAMWWSQADAATYRSWIEQAGLEVSAQEFVPEGDSGHALFWARPTRPQHANVQQEHPDESST</sequence>
<keyword evidence="2" id="KW-0808">Transferase</keyword>
<evidence type="ECO:0000259" key="1">
    <source>
        <dbReference type="Pfam" id="PF13649"/>
    </source>
</evidence>
<reference evidence="2" key="1">
    <citation type="submission" date="2023-03" db="EMBL/GenBank/DDBJ databases">
        <title>Actinoallomurus iriomotensis NBRC 103684.</title>
        <authorList>
            <person name="Ichikawa N."/>
            <person name="Sato H."/>
            <person name="Tonouchi N."/>
        </authorList>
    </citation>
    <scope>NUCLEOTIDE SEQUENCE</scope>
    <source>
        <strain evidence="2">NBRC 103684</strain>
    </source>
</reference>
<feature type="domain" description="Methyltransferase" evidence="1">
    <location>
        <begin position="48"/>
        <end position="139"/>
    </location>
</feature>
<comment type="caution">
    <text evidence="2">The sequence shown here is derived from an EMBL/GenBank/DDBJ whole genome shotgun (WGS) entry which is preliminary data.</text>
</comment>
<evidence type="ECO:0000313" key="3">
    <source>
        <dbReference type="Proteomes" id="UP001165074"/>
    </source>
</evidence>
<proteinExistence type="predicted"/>
<organism evidence="2 3">
    <name type="scientific">Actinoallomurus iriomotensis</name>
    <dbReference type="NCBI Taxonomy" id="478107"/>
    <lineage>
        <taxon>Bacteria</taxon>
        <taxon>Bacillati</taxon>
        <taxon>Actinomycetota</taxon>
        <taxon>Actinomycetes</taxon>
        <taxon>Streptosporangiales</taxon>
        <taxon>Thermomonosporaceae</taxon>
        <taxon>Actinoallomurus</taxon>
    </lineage>
</organism>
<name>A0A9W6W1K8_9ACTN</name>
<dbReference type="Pfam" id="PF13649">
    <property type="entry name" value="Methyltransf_25"/>
    <property type="match status" value="1"/>
</dbReference>
<dbReference type="Proteomes" id="UP001165074">
    <property type="component" value="Unassembled WGS sequence"/>
</dbReference>
<dbReference type="CDD" id="cd02440">
    <property type="entry name" value="AdoMet_MTases"/>
    <property type="match status" value="1"/>
</dbReference>
<accession>A0A9W6W1K8</accession>
<dbReference type="GO" id="GO:0008168">
    <property type="term" value="F:methyltransferase activity"/>
    <property type="evidence" value="ECO:0007669"/>
    <property type="project" value="UniProtKB-KW"/>
</dbReference>